<organism evidence="1 2">
    <name type="scientific">Mesorhizobium captivum</name>
    <dbReference type="NCBI Taxonomy" id="3072319"/>
    <lineage>
        <taxon>Bacteria</taxon>
        <taxon>Pseudomonadati</taxon>
        <taxon>Pseudomonadota</taxon>
        <taxon>Alphaproteobacteria</taxon>
        <taxon>Hyphomicrobiales</taxon>
        <taxon>Phyllobacteriaceae</taxon>
        <taxon>Mesorhizobium</taxon>
    </lineage>
</organism>
<proteinExistence type="predicted"/>
<dbReference type="SUPFAM" id="SSF48452">
    <property type="entry name" value="TPR-like"/>
    <property type="match status" value="1"/>
</dbReference>
<comment type="caution">
    <text evidence="1">The sequence shown here is derived from an EMBL/GenBank/DDBJ whole genome shotgun (WGS) entry which is preliminary data.</text>
</comment>
<gene>
    <name evidence="1" type="ORF">RFN29_31485</name>
</gene>
<dbReference type="Gene3D" id="1.25.40.10">
    <property type="entry name" value="Tetratricopeptide repeat domain"/>
    <property type="match status" value="2"/>
</dbReference>
<accession>A0ABU4ZCQ3</accession>
<evidence type="ECO:0000313" key="1">
    <source>
        <dbReference type="EMBL" id="MDX8496070.1"/>
    </source>
</evidence>
<dbReference type="EMBL" id="JAVIJC010000050">
    <property type="protein sequence ID" value="MDX8496070.1"/>
    <property type="molecule type" value="Genomic_DNA"/>
</dbReference>
<keyword evidence="2" id="KW-1185">Reference proteome</keyword>
<evidence type="ECO:0000313" key="2">
    <source>
        <dbReference type="Proteomes" id="UP001271249"/>
    </source>
</evidence>
<evidence type="ECO:0008006" key="3">
    <source>
        <dbReference type="Google" id="ProtNLM"/>
    </source>
</evidence>
<protein>
    <recommendedName>
        <fullName evidence="3">Tetratricopeptide repeat protein</fullName>
    </recommendedName>
</protein>
<dbReference type="InterPro" id="IPR011990">
    <property type="entry name" value="TPR-like_helical_dom_sf"/>
</dbReference>
<sequence length="489" mass="54235">MSILMLGVQLGAARAAQPWLEKLGEPDRQKFTQLVGKVDGWTADKADKIKADLKAFVDAHPDFVPARVEATRAEWMRIASRMGFALSSKSFFIVFEELERLDPSYPPAYVYAARTYIYSGYPAGARKQLDKALALDAADPWVDITWSLMLEHLDHRQEALTWAKTALPKTAGNTKAMVGAILAITNLQGVANHDAAIALADQILALEPDTDKLAEVIDGCLSGYSYQPGLLDALTEITKRLQAKQALSNALWYEIARLDLTIGYMYNDGVRPQYRPDYAAAAIVILDKIGNDPQLAEKIWGTRFDLALSLGDVAAMTKLLDEAGLKGYDATSVGYREAQLLFAQGRYVDVMNLYQRRNLPEDTLLALAYDWGGDRNVADRIYLRDLEVNATSGPANATYAGLRLFRFRDIDGAIKYGEKAYSLYPSGWSRSLVTVAWLVKSSDYLKANKTKEAKEAFARARQIGIDRASLQSFCSNLCNDIVLPLTEFQ</sequence>
<reference evidence="1 2" key="1">
    <citation type="submission" date="2023-08" db="EMBL/GenBank/DDBJ databases">
        <title>Implementing the SeqCode for naming new Mesorhizobium species isolated from Vachellia karroo root nodules.</title>
        <authorList>
            <person name="Van Lill M."/>
        </authorList>
    </citation>
    <scope>NUCLEOTIDE SEQUENCE [LARGE SCALE GENOMIC DNA]</scope>
    <source>
        <strain evidence="1 2">VK22B</strain>
    </source>
</reference>
<dbReference type="Proteomes" id="UP001271249">
    <property type="component" value="Unassembled WGS sequence"/>
</dbReference>
<name>A0ABU4ZCQ3_9HYPH</name>